<dbReference type="InterPro" id="IPR029058">
    <property type="entry name" value="AB_hydrolase_fold"/>
</dbReference>
<accession>A0ABP1QCN4</accession>
<dbReference type="Proteomes" id="UP001642540">
    <property type="component" value="Unassembled WGS sequence"/>
</dbReference>
<dbReference type="PRINTS" id="PR00821">
    <property type="entry name" value="TAGLIPASE"/>
</dbReference>
<feature type="transmembrane region" description="Helical" evidence="5">
    <location>
        <begin position="6"/>
        <end position="24"/>
    </location>
</feature>
<keyword evidence="5" id="KW-1133">Transmembrane helix</keyword>
<proteinExistence type="inferred from homology"/>
<gene>
    <name evidence="7" type="ORF">ODALV1_LOCUS9876</name>
</gene>
<dbReference type="Pfam" id="PF00151">
    <property type="entry name" value="Lipase"/>
    <property type="match status" value="1"/>
</dbReference>
<keyword evidence="8" id="KW-1185">Reference proteome</keyword>
<name>A0ABP1QCN4_9HEXA</name>
<feature type="domain" description="Lipase" evidence="6">
    <location>
        <begin position="85"/>
        <end position="370"/>
    </location>
</feature>
<organism evidence="7 8">
    <name type="scientific">Orchesella dallaii</name>
    <dbReference type="NCBI Taxonomy" id="48710"/>
    <lineage>
        <taxon>Eukaryota</taxon>
        <taxon>Metazoa</taxon>
        <taxon>Ecdysozoa</taxon>
        <taxon>Arthropoda</taxon>
        <taxon>Hexapoda</taxon>
        <taxon>Collembola</taxon>
        <taxon>Entomobryomorpha</taxon>
        <taxon>Entomobryoidea</taxon>
        <taxon>Orchesellidae</taxon>
        <taxon>Orchesellinae</taxon>
        <taxon>Orchesella</taxon>
    </lineage>
</organism>
<comment type="similarity">
    <text evidence="2 4">Belongs to the AB hydrolase superfamily. Lipase family.</text>
</comment>
<dbReference type="InterPro" id="IPR000734">
    <property type="entry name" value="TAG_lipase"/>
</dbReference>
<evidence type="ECO:0000256" key="2">
    <source>
        <dbReference type="ARBA" id="ARBA00010701"/>
    </source>
</evidence>
<evidence type="ECO:0000256" key="1">
    <source>
        <dbReference type="ARBA" id="ARBA00004613"/>
    </source>
</evidence>
<protein>
    <recommendedName>
        <fullName evidence="6">Lipase domain-containing protein</fullName>
    </recommendedName>
</protein>
<sequence length="393" mass="44757">METKSLLFVVVVVAHVFLFVYTVMGAKSEKMRKALQGTEEITENQPFETLLNQVEDEFLAAHHETSGRLLLEAILDYYGREFMEQWRKRRKEQISYLLRRPEQKKWLKLSREGRDVQRQVAEGWFDELPVKILLHGFTPYLWLNSQQNIARHHMFEIAQAYENQARRKYNVIVVDWTSLSMEPPHKYYEAVVSSSLAGEDVGDFLIKLKNLGLISDWDKVHIIGFSLGCHVAGVAGHRVEQMTGEKVGRITGIDPAGPLFDRFGKLPNDTSKVLDKSDGKFVDIIHCNMGYLYSSGLGRYGTTVQCGHADFYPDGGETQLACSSFLDRKDHCSHMVCAEYYTESINNLLLSCPCESWEEYVDGKCECTKDTGGIFMGEPAEIRATGKYFISMG</sequence>
<evidence type="ECO:0000256" key="5">
    <source>
        <dbReference type="SAM" id="Phobius"/>
    </source>
</evidence>
<keyword evidence="5" id="KW-0812">Transmembrane</keyword>
<reference evidence="7 8" key="1">
    <citation type="submission" date="2024-08" db="EMBL/GenBank/DDBJ databases">
        <authorList>
            <person name="Cucini C."/>
            <person name="Frati F."/>
        </authorList>
    </citation>
    <scope>NUCLEOTIDE SEQUENCE [LARGE SCALE GENOMIC DNA]</scope>
</reference>
<evidence type="ECO:0000313" key="8">
    <source>
        <dbReference type="Proteomes" id="UP001642540"/>
    </source>
</evidence>
<comment type="caution">
    <text evidence="7">The sequence shown here is derived from an EMBL/GenBank/DDBJ whole genome shotgun (WGS) entry which is preliminary data.</text>
</comment>
<dbReference type="PANTHER" id="PTHR11610">
    <property type="entry name" value="LIPASE"/>
    <property type="match status" value="1"/>
</dbReference>
<keyword evidence="3" id="KW-0964">Secreted</keyword>
<dbReference type="Gene3D" id="3.40.50.1820">
    <property type="entry name" value="alpha/beta hydrolase"/>
    <property type="match status" value="1"/>
</dbReference>
<evidence type="ECO:0000259" key="6">
    <source>
        <dbReference type="Pfam" id="PF00151"/>
    </source>
</evidence>
<dbReference type="InterPro" id="IPR013818">
    <property type="entry name" value="Lipase"/>
</dbReference>
<evidence type="ECO:0000256" key="4">
    <source>
        <dbReference type="RuleBase" id="RU004262"/>
    </source>
</evidence>
<dbReference type="PANTHER" id="PTHR11610:SF173">
    <property type="entry name" value="LIPASE DOMAIN-CONTAINING PROTEIN-RELATED"/>
    <property type="match status" value="1"/>
</dbReference>
<evidence type="ECO:0000256" key="3">
    <source>
        <dbReference type="ARBA" id="ARBA00022525"/>
    </source>
</evidence>
<dbReference type="EMBL" id="CAXLJM020000030">
    <property type="protein sequence ID" value="CAL8098255.1"/>
    <property type="molecule type" value="Genomic_DNA"/>
</dbReference>
<dbReference type="SUPFAM" id="SSF53474">
    <property type="entry name" value="alpha/beta-Hydrolases"/>
    <property type="match status" value="1"/>
</dbReference>
<comment type="subcellular location">
    <subcellularLocation>
        <location evidence="1">Secreted</location>
    </subcellularLocation>
</comment>
<evidence type="ECO:0000313" key="7">
    <source>
        <dbReference type="EMBL" id="CAL8098255.1"/>
    </source>
</evidence>
<keyword evidence="5" id="KW-0472">Membrane</keyword>